<dbReference type="NCBIfam" id="TIGR02532">
    <property type="entry name" value="IV_pilin_GFxxxE"/>
    <property type="match status" value="1"/>
</dbReference>
<keyword evidence="6" id="KW-1185">Reference proteome</keyword>
<dbReference type="PaxDb" id="1123384-AJ81_07505"/>
<dbReference type="Pfam" id="PF07963">
    <property type="entry name" value="N_methyl"/>
    <property type="match status" value="1"/>
</dbReference>
<protein>
    <submittedName>
        <fullName evidence="5">N-terminal cleavage protein</fullName>
    </submittedName>
</protein>
<proteinExistence type="predicted"/>
<reference evidence="5 6" key="1">
    <citation type="submission" date="2014-01" db="EMBL/GenBank/DDBJ databases">
        <title>Genome sequencing of Thermotog hypogea.</title>
        <authorList>
            <person name="Zhang X."/>
            <person name="Alvare G."/>
            <person name="Fristensky B."/>
            <person name="Chen L."/>
            <person name="Suen T."/>
            <person name="Chen Q."/>
            <person name="Ma K."/>
        </authorList>
    </citation>
    <scope>NUCLEOTIDE SEQUENCE [LARGE SCALE GENOMIC DNA]</scope>
    <source>
        <strain evidence="5 6">DSM 11164</strain>
    </source>
</reference>
<dbReference type="Proteomes" id="UP000077469">
    <property type="component" value="Chromosome"/>
</dbReference>
<keyword evidence="4" id="KW-0998">Cell outer membrane</keyword>
<dbReference type="STRING" id="1123384.AJ81_07505"/>
<evidence type="ECO:0000256" key="2">
    <source>
        <dbReference type="ARBA" id="ARBA00004418"/>
    </source>
</evidence>
<accession>A0A0X1KS90</accession>
<dbReference type="InterPro" id="IPR012902">
    <property type="entry name" value="N_methyl_site"/>
</dbReference>
<dbReference type="GO" id="GO:0042597">
    <property type="term" value="C:periplasmic space"/>
    <property type="evidence" value="ECO:0007669"/>
    <property type="project" value="UniProtKB-SubCell"/>
</dbReference>
<evidence type="ECO:0000256" key="3">
    <source>
        <dbReference type="ARBA" id="ARBA00022764"/>
    </source>
</evidence>
<dbReference type="AlphaFoldDB" id="A0A0X1KS90"/>
<organism evidence="5 6">
    <name type="scientific">Pseudothermotoga hypogea DSM 11164 = NBRC 106472</name>
    <dbReference type="NCBI Taxonomy" id="1123384"/>
    <lineage>
        <taxon>Bacteria</taxon>
        <taxon>Thermotogati</taxon>
        <taxon>Thermotogota</taxon>
        <taxon>Thermotogae</taxon>
        <taxon>Thermotogales</taxon>
        <taxon>Thermotogaceae</taxon>
        <taxon>Pseudothermotoga</taxon>
    </lineage>
</organism>
<sequence>MLKAFTLIELLTVLAVIAILLTIVTSFAVNAVHQARATRVAMNLRNIRAAAESYVSVEKPPTQTNFDLNFLVSKSYLTSVQELAHYTLCHQKR</sequence>
<dbReference type="EMBL" id="CP007141">
    <property type="protein sequence ID" value="AJC74054.1"/>
    <property type="molecule type" value="Genomic_DNA"/>
</dbReference>
<comment type="subcellular location">
    <subcellularLocation>
        <location evidence="1">Cell outer membrane</location>
        <topology evidence="1">Single-pass membrane protein</topology>
    </subcellularLocation>
    <subcellularLocation>
        <location evidence="2">Periplasm</location>
    </subcellularLocation>
</comment>
<name>A0A0X1KS90_9THEM</name>
<dbReference type="InterPro" id="IPR045584">
    <property type="entry name" value="Pilin-like"/>
</dbReference>
<evidence type="ECO:0000313" key="5">
    <source>
        <dbReference type="EMBL" id="AJC74054.1"/>
    </source>
</evidence>
<evidence type="ECO:0000256" key="4">
    <source>
        <dbReference type="ARBA" id="ARBA00023237"/>
    </source>
</evidence>
<evidence type="ECO:0000313" key="6">
    <source>
        <dbReference type="Proteomes" id="UP000077469"/>
    </source>
</evidence>
<gene>
    <name evidence="5" type="ORF">AJ81_07505</name>
</gene>
<dbReference type="Gene3D" id="3.30.700.10">
    <property type="entry name" value="Glycoprotein, Type 4 Pilin"/>
    <property type="match status" value="1"/>
</dbReference>
<dbReference type="OrthoDB" id="47803at2"/>
<keyword evidence="4" id="KW-0472">Membrane</keyword>
<evidence type="ECO:0000256" key="1">
    <source>
        <dbReference type="ARBA" id="ARBA00004203"/>
    </source>
</evidence>
<dbReference type="SUPFAM" id="SSF54523">
    <property type="entry name" value="Pili subunits"/>
    <property type="match status" value="1"/>
</dbReference>
<keyword evidence="3" id="KW-0574">Periplasm</keyword>
<dbReference type="KEGG" id="phy:AJ81_07505"/>
<dbReference type="PATRIC" id="fig|1123384.7.peg.1505"/>
<dbReference type="GO" id="GO:0009279">
    <property type="term" value="C:cell outer membrane"/>
    <property type="evidence" value="ECO:0007669"/>
    <property type="project" value="UniProtKB-SubCell"/>
</dbReference>
<dbReference type="RefSeq" id="WP_038059749.1">
    <property type="nucleotide sequence ID" value="NC_022795.1"/>
</dbReference>